<comment type="caution">
    <text evidence="2">The sequence shown here is derived from an EMBL/GenBank/DDBJ whole genome shotgun (WGS) entry which is preliminary data.</text>
</comment>
<sequence>MATATGLARNVGVPLAKVGEFYAANGAVSALPPQVLVSRRPETSDLGSGAWLIRDHAITVMPTVSGLSMLRTQAAGARALLVSHWVVDDAATAALMSRLFGAAARPGTRPSQALQLSMLSLIDDPDNPDWKDPAYWAPFVLVGEPL</sequence>
<dbReference type="OrthoDB" id="9787760at2"/>
<dbReference type="RefSeq" id="WP_158284880.1">
    <property type="nucleotide sequence ID" value="NZ_QGTR01000002.1"/>
</dbReference>
<dbReference type="AlphaFoldDB" id="A0A317PPH8"/>
<dbReference type="InterPro" id="IPR024983">
    <property type="entry name" value="CHAT_dom"/>
</dbReference>
<evidence type="ECO:0000313" key="3">
    <source>
        <dbReference type="Proteomes" id="UP000246352"/>
    </source>
</evidence>
<feature type="domain" description="CHAT" evidence="1">
    <location>
        <begin position="74"/>
        <end position="144"/>
    </location>
</feature>
<name>A0A317PPH8_9HYPH</name>
<keyword evidence="3" id="KW-1185">Reference proteome</keyword>
<dbReference type="Proteomes" id="UP000246352">
    <property type="component" value="Unassembled WGS sequence"/>
</dbReference>
<dbReference type="EMBL" id="QGTR01000002">
    <property type="protein sequence ID" value="PWW01460.1"/>
    <property type="molecule type" value="Genomic_DNA"/>
</dbReference>
<gene>
    <name evidence="2" type="ORF">DFR52_102122</name>
</gene>
<organism evidence="2 3">
    <name type="scientific">Hoeflea marina</name>
    <dbReference type="NCBI Taxonomy" id="274592"/>
    <lineage>
        <taxon>Bacteria</taxon>
        <taxon>Pseudomonadati</taxon>
        <taxon>Pseudomonadota</taxon>
        <taxon>Alphaproteobacteria</taxon>
        <taxon>Hyphomicrobiales</taxon>
        <taxon>Rhizobiaceae</taxon>
        <taxon>Hoeflea</taxon>
    </lineage>
</organism>
<evidence type="ECO:0000313" key="2">
    <source>
        <dbReference type="EMBL" id="PWW01460.1"/>
    </source>
</evidence>
<reference evidence="2 3" key="1">
    <citation type="submission" date="2018-05" db="EMBL/GenBank/DDBJ databases">
        <title>Genomic Encyclopedia of Type Strains, Phase IV (KMG-IV): sequencing the most valuable type-strain genomes for metagenomic binning, comparative biology and taxonomic classification.</title>
        <authorList>
            <person name="Goeker M."/>
        </authorList>
    </citation>
    <scope>NUCLEOTIDE SEQUENCE [LARGE SCALE GENOMIC DNA]</scope>
    <source>
        <strain evidence="2 3">DSM 16791</strain>
    </source>
</reference>
<evidence type="ECO:0000259" key="1">
    <source>
        <dbReference type="Pfam" id="PF12770"/>
    </source>
</evidence>
<proteinExistence type="predicted"/>
<accession>A0A317PPH8</accession>
<protein>
    <submittedName>
        <fullName evidence="2">CHAT domain-containing protein</fullName>
    </submittedName>
</protein>
<dbReference type="Pfam" id="PF12770">
    <property type="entry name" value="CHAT"/>
    <property type="match status" value="1"/>
</dbReference>